<dbReference type="RefSeq" id="WP_029084449.1">
    <property type="nucleotide sequence ID" value="NZ_CP147708.1"/>
</dbReference>
<organism evidence="1 2">
    <name type="scientific">Bradyrhizobium septentrionale</name>
    <dbReference type="NCBI Taxonomy" id="1404411"/>
    <lineage>
        <taxon>Bacteria</taxon>
        <taxon>Pseudomonadati</taxon>
        <taxon>Pseudomonadota</taxon>
        <taxon>Alphaproteobacteria</taxon>
        <taxon>Hyphomicrobiales</taxon>
        <taxon>Nitrobacteraceae</taxon>
        <taxon>Bradyrhizobium</taxon>
    </lineage>
</organism>
<proteinExistence type="predicted"/>
<dbReference type="Proteomes" id="UP001432046">
    <property type="component" value="Chromosome"/>
</dbReference>
<reference evidence="1" key="2">
    <citation type="submission" date="2024-03" db="EMBL/GenBank/DDBJ databases">
        <authorList>
            <person name="Bromfield E.S.P."/>
            <person name="Cloutier S."/>
        </authorList>
    </citation>
    <scope>NUCLEOTIDE SEQUENCE</scope>
    <source>
        <strain evidence="1">5S5</strain>
    </source>
</reference>
<dbReference type="EMBL" id="CP147711">
    <property type="protein sequence ID" value="WXC78200.1"/>
    <property type="molecule type" value="Genomic_DNA"/>
</dbReference>
<reference evidence="1" key="1">
    <citation type="journal article" date="2021" name="Int. J. Syst. Evol. Microbiol.">
        <title>Bradyrhizobium septentrionale sp. nov. (sv. septentrionale) and Bradyrhizobium quebecense sp. nov. (sv. septentrionale) associated with legumes native to Canada possess rearranged symbiosis genes and numerous insertion sequences.</title>
        <authorList>
            <person name="Bromfield E.S.P."/>
            <person name="Cloutier S."/>
        </authorList>
    </citation>
    <scope>NUCLEOTIDE SEQUENCE</scope>
    <source>
        <strain evidence="1">5S5</strain>
    </source>
</reference>
<gene>
    <name evidence="1" type="ORF">WDK88_33070</name>
</gene>
<evidence type="ECO:0000313" key="1">
    <source>
        <dbReference type="EMBL" id="WXC78200.1"/>
    </source>
</evidence>
<protein>
    <submittedName>
        <fullName evidence="1">Uncharacterized protein</fullName>
    </submittedName>
</protein>
<evidence type="ECO:0000313" key="2">
    <source>
        <dbReference type="Proteomes" id="UP001432046"/>
    </source>
</evidence>
<keyword evidence="2" id="KW-1185">Reference proteome</keyword>
<accession>A0ABZ2NUN9</accession>
<sequence>MNRQMQMRKDEFRTDDEKDAWQQGYIASIEALMDLHQDLPENLHGALCAGWWCAFEDATKRGR</sequence>
<name>A0ABZ2NUN9_9BRAD</name>